<dbReference type="AlphaFoldDB" id="A0A8B4Q928"/>
<dbReference type="Gene3D" id="2.40.10.270">
    <property type="entry name" value="Bacteriophage SPP1 head-tail adaptor protein"/>
    <property type="match status" value="1"/>
</dbReference>
<dbReference type="NCBIfam" id="TIGR01563">
    <property type="entry name" value="gp16_SPP1"/>
    <property type="match status" value="1"/>
</dbReference>
<dbReference type="RefSeq" id="WP_206058878.1">
    <property type="nucleotide sequence ID" value="NZ_BJUE01000007.1"/>
</dbReference>
<organism evidence="1 3">
    <name type="scientific">Kurthia zopfii</name>
    <dbReference type="NCBI Taxonomy" id="1650"/>
    <lineage>
        <taxon>Bacteria</taxon>
        <taxon>Bacillati</taxon>
        <taxon>Bacillota</taxon>
        <taxon>Bacilli</taxon>
        <taxon>Bacillales</taxon>
        <taxon>Caryophanaceae</taxon>
        <taxon>Kurthia</taxon>
    </lineage>
</organism>
<sequence>MPKHQMNRLRHKIEVHGNRKVKNEIGESSYKFGLIKEMYAEVVPQTGALIKQQADTILTNVTHKIIVRYIAGKDITKDMQIFFRGHRFEIKYILNPYFANETLEIFVQELMR</sequence>
<dbReference type="EMBL" id="UGNP01000001">
    <property type="protein sequence ID" value="STX09210.1"/>
    <property type="molecule type" value="Genomic_DNA"/>
</dbReference>
<dbReference type="EMBL" id="SNZG01000030">
    <property type="protein sequence ID" value="TDR35528.1"/>
    <property type="molecule type" value="Genomic_DNA"/>
</dbReference>
<evidence type="ECO:0000313" key="2">
    <source>
        <dbReference type="EMBL" id="TDR35528.1"/>
    </source>
</evidence>
<dbReference type="Proteomes" id="UP000254330">
    <property type="component" value="Unassembled WGS sequence"/>
</dbReference>
<evidence type="ECO:0000313" key="1">
    <source>
        <dbReference type="EMBL" id="STX09210.1"/>
    </source>
</evidence>
<dbReference type="InterPro" id="IPR008767">
    <property type="entry name" value="Phage_SPP1_head-tail_adaptor"/>
</dbReference>
<reference evidence="1 3" key="1">
    <citation type="submission" date="2018-06" db="EMBL/GenBank/DDBJ databases">
        <authorList>
            <consortium name="Pathogen Informatics"/>
            <person name="Doyle S."/>
        </authorList>
    </citation>
    <scope>NUCLEOTIDE SEQUENCE [LARGE SCALE GENOMIC DNA]</scope>
    <source>
        <strain evidence="1 3">NCTC10597</strain>
    </source>
</reference>
<dbReference type="Pfam" id="PF05521">
    <property type="entry name" value="Phage_HCP"/>
    <property type="match status" value="1"/>
</dbReference>
<name>A0A8B4Q928_9BACL</name>
<accession>A0A8B4Q928</accession>
<evidence type="ECO:0000313" key="4">
    <source>
        <dbReference type="Proteomes" id="UP000294641"/>
    </source>
</evidence>
<proteinExistence type="predicted"/>
<gene>
    <name evidence="2" type="ORF">DFR61_13023</name>
    <name evidence="1" type="ORF">NCTC10597_00880</name>
</gene>
<protein>
    <submittedName>
        <fullName evidence="1">Bacteriophage head-tail adaptor</fullName>
    </submittedName>
    <submittedName>
        <fullName evidence="2">SPP1 family predicted phage head-tail adaptor</fullName>
    </submittedName>
</protein>
<dbReference type="Proteomes" id="UP000294641">
    <property type="component" value="Unassembled WGS sequence"/>
</dbReference>
<comment type="caution">
    <text evidence="1">The sequence shown here is derived from an EMBL/GenBank/DDBJ whole genome shotgun (WGS) entry which is preliminary data.</text>
</comment>
<dbReference type="InterPro" id="IPR038666">
    <property type="entry name" value="SSP1_head-tail_sf"/>
</dbReference>
<reference evidence="2 4" key="2">
    <citation type="submission" date="2019-03" db="EMBL/GenBank/DDBJ databases">
        <title>Genomic Encyclopedia of Type Strains, Phase IV (KMG-IV): sequencing the most valuable type-strain genomes for metagenomic binning, comparative biology and taxonomic classification.</title>
        <authorList>
            <person name="Goeker M."/>
        </authorList>
    </citation>
    <scope>NUCLEOTIDE SEQUENCE [LARGE SCALE GENOMIC DNA]</scope>
    <source>
        <strain evidence="2 4">DSM 20580</strain>
    </source>
</reference>
<keyword evidence="4" id="KW-1185">Reference proteome</keyword>
<evidence type="ECO:0000313" key="3">
    <source>
        <dbReference type="Proteomes" id="UP000254330"/>
    </source>
</evidence>